<protein>
    <submittedName>
        <fullName evidence="1">Uncharacterized protein</fullName>
    </submittedName>
</protein>
<keyword evidence="2" id="KW-1185">Reference proteome</keyword>
<dbReference type="AlphaFoldDB" id="A0A414ST91"/>
<dbReference type="EMBL" id="QRIC01000022">
    <property type="protein sequence ID" value="RHG24666.1"/>
    <property type="molecule type" value="Genomic_DNA"/>
</dbReference>
<comment type="caution">
    <text evidence="1">The sequence shown here is derived from an EMBL/GenBank/DDBJ whole genome shotgun (WGS) entry which is preliminary data.</text>
</comment>
<reference evidence="1 2" key="1">
    <citation type="submission" date="2018-08" db="EMBL/GenBank/DDBJ databases">
        <title>A genome reference for cultivated species of the human gut microbiota.</title>
        <authorList>
            <person name="Zou Y."/>
            <person name="Xue W."/>
            <person name="Luo G."/>
        </authorList>
    </citation>
    <scope>NUCLEOTIDE SEQUENCE [LARGE SCALE GENOMIC DNA]</scope>
    <source>
        <strain evidence="1 2">AM22-22</strain>
    </source>
</reference>
<evidence type="ECO:0000313" key="1">
    <source>
        <dbReference type="EMBL" id="RHG24666.1"/>
    </source>
</evidence>
<dbReference type="RefSeq" id="WP_118225158.1">
    <property type="nucleotide sequence ID" value="NZ_QRIC01000022.1"/>
</dbReference>
<sequence length="150" mass="17741">MNNQKVESMISCGKEKKLLVAYEIAKNDITITSDNVKKLWLKWYPEDEEYFDKLPYKWNGIYNWISKKLEKHDTEIFVKYIDNQRMRQKCELNKKCKYTFGNNAHVILLKNKIKNGKLANYLLINGASKRYGNYGSLVAYLKSQKVKETV</sequence>
<organism evidence="1 2">
    <name type="scientific">Dorea longicatena</name>
    <dbReference type="NCBI Taxonomy" id="88431"/>
    <lineage>
        <taxon>Bacteria</taxon>
        <taxon>Bacillati</taxon>
        <taxon>Bacillota</taxon>
        <taxon>Clostridia</taxon>
        <taxon>Lachnospirales</taxon>
        <taxon>Lachnospiraceae</taxon>
        <taxon>Dorea</taxon>
    </lineage>
</organism>
<accession>A0A414ST91</accession>
<dbReference type="Proteomes" id="UP000284095">
    <property type="component" value="Unassembled WGS sequence"/>
</dbReference>
<gene>
    <name evidence="1" type="ORF">DW265_09870</name>
</gene>
<evidence type="ECO:0000313" key="2">
    <source>
        <dbReference type="Proteomes" id="UP000284095"/>
    </source>
</evidence>
<proteinExistence type="predicted"/>
<name>A0A414ST91_9FIRM</name>